<dbReference type="EMBL" id="CAEFZW010000002">
    <property type="protein sequence ID" value="CAB4252806.1"/>
    <property type="molecule type" value="Genomic_DNA"/>
</dbReference>
<feature type="transmembrane region" description="Helical" evidence="10">
    <location>
        <begin position="30"/>
        <end position="48"/>
    </location>
</feature>
<evidence type="ECO:0000256" key="7">
    <source>
        <dbReference type="ARBA" id="ARBA00023326"/>
    </source>
</evidence>
<evidence type="ECO:0000313" key="13">
    <source>
        <dbReference type="Proteomes" id="UP000644660"/>
    </source>
</evidence>
<feature type="domain" description="GH15-like" evidence="11">
    <location>
        <begin position="138"/>
        <end position="587"/>
    </location>
</feature>
<dbReference type="Pfam" id="PF00723">
    <property type="entry name" value="Glyco_hydro_15"/>
    <property type="match status" value="1"/>
</dbReference>
<keyword evidence="10" id="KW-0812">Transmembrane</keyword>
<keyword evidence="10" id="KW-1133">Transmembrane helix</keyword>
<keyword evidence="10" id="KW-0472">Membrane</keyword>
<comment type="similarity">
    <text evidence="2">Belongs to the glycosyl hydrolase 15 family.</text>
</comment>
<organism evidence="12 13">
    <name type="scientific">Maudiozyma barnettii</name>
    <dbReference type="NCBI Taxonomy" id="61262"/>
    <lineage>
        <taxon>Eukaryota</taxon>
        <taxon>Fungi</taxon>
        <taxon>Dikarya</taxon>
        <taxon>Ascomycota</taxon>
        <taxon>Saccharomycotina</taxon>
        <taxon>Saccharomycetes</taxon>
        <taxon>Saccharomycetales</taxon>
        <taxon>Saccharomycetaceae</taxon>
        <taxon>Maudiozyma</taxon>
    </lineage>
</organism>
<proteinExistence type="inferred from homology"/>
<evidence type="ECO:0000256" key="5">
    <source>
        <dbReference type="ARBA" id="ARBA00023277"/>
    </source>
</evidence>
<keyword evidence="5" id="KW-0119">Carbohydrate metabolism</keyword>
<dbReference type="InterPro" id="IPR011613">
    <property type="entry name" value="GH15-like"/>
</dbReference>
<evidence type="ECO:0000313" key="12">
    <source>
        <dbReference type="EMBL" id="CAB4252806.1"/>
    </source>
</evidence>
<dbReference type="Gene3D" id="1.50.10.10">
    <property type="match status" value="1"/>
</dbReference>
<reference evidence="12 13" key="1">
    <citation type="submission" date="2020-05" db="EMBL/GenBank/DDBJ databases">
        <authorList>
            <person name="Casaregola S."/>
            <person name="Devillers H."/>
            <person name="Grondin C."/>
        </authorList>
    </citation>
    <scope>NUCLEOTIDE SEQUENCE [LARGE SCALE GENOMIC DNA]</scope>
    <source>
        <strain evidence="12 13">CLIB 1767</strain>
    </source>
</reference>
<accession>A0A8H2ZF24</accession>
<dbReference type="RefSeq" id="XP_041404844.1">
    <property type="nucleotide sequence ID" value="XM_041548910.1"/>
</dbReference>
<evidence type="ECO:0000256" key="3">
    <source>
        <dbReference type="ARBA" id="ARBA00012593"/>
    </source>
</evidence>
<keyword evidence="13" id="KW-1185">Reference proteome</keyword>
<dbReference type="EC" id="3.2.1.3" evidence="3"/>
<comment type="catalytic activity">
    <reaction evidence="1">
        <text>Hydrolysis of terminal (1-&gt;4)-linked alpha-D-glucose residues successively from non-reducing ends of the chains with release of beta-D-glucose.</text>
        <dbReference type="EC" id="3.2.1.3"/>
    </reaction>
</comment>
<dbReference type="PANTHER" id="PTHR31616">
    <property type="entry name" value="TREHALASE"/>
    <property type="match status" value="1"/>
</dbReference>
<dbReference type="AlphaFoldDB" id="A0A8H2ZF24"/>
<gene>
    <name evidence="12" type="ORF">KABA2_02S04884</name>
</gene>
<dbReference type="GO" id="GO:0004339">
    <property type="term" value="F:glucan 1,4-alpha-glucosidase activity"/>
    <property type="evidence" value="ECO:0007669"/>
    <property type="project" value="UniProtKB-EC"/>
</dbReference>
<dbReference type="SUPFAM" id="SSF48208">
    <property type="entry name" value="Six-hairpin glycosidases"/>
    <property type="match status" value="1"/>
</dbReference>
<dbReference type="PANTHER" id="PTHR31616:SF9">
    <property type="entry name" value="GLUCOAMYLASE, INTRACELLULAR SPORULATION-SPECIFIC"/>
    <property type="match status" value="1"/>
</dbReference>
<evidence type="ECO:0000256" key="10">
    <source>
        <dbReference type="SAM" id="Phobius"/>
    </source>
</evidence>
<evidence type="ECO:0000256" key="8">
    <source>
        <dbReference type="ARBA" id="ARBA00033442"/>
    </source>
</evidence>
<dbReference type="OrthoDB" id="6123450at2759"/>
<dbReference type="Proteomes" id="UP000644660">
    <property type="component" value="Unassembled WGS sequence"/>
</dbReference>
<dbReference type="InterPro" id="IPR000165">
    <property type="entry name" value="Glucoamylase"/>
</dbReference>
<evidence type="ECO:0000256" key="9">
    <source>
        <dbReference type="ARBA" id="ARBA00033473"/>
    </source>
</evidence>
<dbReference type="InterPro" id="IPR008928">
    <property type="entry name" value="6-hairpin_glycosidase_sf"/>
</dbReference>
<dbReference type="InterPro" id="IPR012341">
    <property type="entry name" value="6hp_glycosidase-like_sf"/>
</dbReference>
<dbReference type="PRINTS" id="PR00736">
    <property type="entry name" value="GLHYDRLASE15"/>
</dbReference>
<name>A0A8H2ZF24_9SACH</name>
<dbReference type="GO" id="GO:0000272">
    <property type="term" value="P:polysaccharide catabolic process"/>
    <property type="evidence" value="ECO:0007669"/>
    <property type="project" value="UniProtKB-KW"/>
</dbReference>
<evidence type="ECO:0000256" key="6">
    <source>
        <dbReference type="ARBA" id="ARBA00023295"/>
    </source>
</evidence>
<evidence type="ECO:0000256" key="1">
    <source>
        <dbReference type="ARBA" id="ARBA00001863"/>
    </source>
</evidence>
<sequence>MSLIKLRKSNDINYNKERGLISSYIYNTRLRYYLTLSLTFVLLIILFIKQQFINLKQFTSYDTGILNINSNIKLENGYIITDFNQQDLLTLKPLQPSTINPSQFETWLTQEVVIARNKILKNIKFSGNENEWDNNIPLGVLTASPSRQSPNYFYQWTRDSAMTLNALVSDYFDNVETGQKIQIHDILLQYINNSIVLQRLDNLSGKFSLKDKYKGLAEPKFNIDSTPFNENWGRPQNDGPALRIITVLNYLKLLETNSLSVENFTNPNYHYTFNNELDILSNLIYYDLQFIVLNYEESSFDLWEEIVDRHFFTTLVQFYALEKAIKKWENFKLMYGIFPNNDNNLLNQLKTTHKVLLEYLLSKDNFINPYKGYVVESPNLLNIRSGLDIAVILASIVCHPSKSIINSDHLVPFDVYDSGILNTLYSLVQSMSIIYPINHPISNLNIGVALGRYPEDIYDGVHTSEGNPWFIATTSAAELIFKLIESYRVEEKPIVIDIWKTKFWSLFFHESNKFPWQKDLIVTIPYNSIAFNMTLDNLFKYGDSFFEVVRKHMSHEGEMSEQFNKYSGFLQGASDLSWSYSTFLDAIRARNKVQGLTA</sequence>
<keyword evidence="7" id="KW-0624">Polysaccharide degradation</keyword>
<keyword evidence="4" id="KW-0378">Hydrolase</keyword>
<evidence type="ECO:0000259" key="11">
    <source>
        <dbReference type="Pfam" id="PF00723"/>
    </source>
</evidence>
<protein>
    <recommendedName>
        <fullName evidence="3">glucan 1,4-alpha-glucosidase</fullName>
        <ecNumber evidence="3">3.2.1.3</ecNumber>
    </recommendedName>
    <alternativeName>
        <fullName evidence="9">1,4-alpha-D-glucan glucohydrolase</fullName>
    </alternativeName>
    <alternativeName>
        <fullName evidence="8">Glucan 1,4-alpha-glucosidase</fullName>
    </alternativeName>
</protein>
<comment type="caution">
    <text evidence="12">The sequence shown here is derived from an EMBL/GenBank/DDBJ whole genome shotgun (WGS) entry which is preliminary data.</text>
</comment>
<evidence type="ECO:0000256" key="4">
    <source>
        <dbReference type="ARBA" id="ARBA00022801"/>
    </source>
</evidence>
<keyword evidence="6" id="KW-0326">Glycosidase</keyword>
<dbReference type="GO" id="GO:0000324">
    <property type="term" value="C:fungal-type vacuole"/>
    <property type="evidence" value="ECO:0007669"/>
    <property type="project" value="TreeGrafter"/>
</dbReference>
<dbReference type="GeneID" id="64855946"/>
<evidence type="ECO:0000256" key="2">
    <source>
        <dbReference type="ARBA" id="ARBA00006188"/>
    </source>
</evidence>